<accession>Q1AYL8</accession>
<keyword evidence="2" id="KW-0456">Lyase</keyword>
<feature type="compositionally biased region" description="Polar residues" evidence="3">
    <location>
        <begin position="523"/>
        <end position="537"/>
    </location>
</feature>
<dbReference type="Proteomes" id="UP000006637">
    <property type="component" value="Chromosome"/>
</dbReference>
<name>Q1AYL8_RUBXD</name>
<evidence type="ECO:0000259" key="4">
    <source>
        <dbReference type="SMART" id="SM00858"/>
    </source>
</evidence>
<dbReference type="Gene3D" id="2.30.130.110">
    <property type="match status" value="1"/>
</dbReference>
<evidence type="ECO:0000313" key="5">
    <source>
        <dbReference type="EMBL" id="ABG03510.1"/>
    </source>
</evidence>
<dbReference type="GO" id="GO:0016787">
    <property type="term" value="F:hydrolase activity"/>
    <property type="evidence" value="ECO:0007669"/>
    <property type="project" value="UniProtKB-KW"/>
</dbReference>
<dbReference type="AlphaFoldDB" id="Q1AYL8"/>
<protein>
    <submittedName>
        <fullName evidence="5">D-galactarate dehydratase/Altronate hydrolase-like protein</fullName>
    </submittedName>
</protein>
<dbReference type="PANTHER" id="PTHR30536">
    <property type="entry name" value="ALTRONATE/GALACTARATE DEHYDRATASE"/>
    <property type="match status" value="1"/>
</dbReference>
<dbReference type="eggNOG" id="COG2721">
    <property type="taxonomic scope" value="Bacteria"/>
</dbReference>
<organism evidence="5 6">
    <name type="scientific">Rubrobacter xylanophilus (strain DSM 9941 / JCM 11954 / NBRC 16129 / PRD-1)</name>
    <dbReference type="NCBI Taxonomy" id="266117"/>
    <lineage>
        <taxon>Bacteria</taxon>
        <taxon>Bacillati</taxon>
        <taxon>Actinomycetota</taxon>
        <taxon>Rubrobacteria</taxon>
        <taxon>Rubrobacterales</taxon>
        <taxon>Rubrobacteraceae</taxon>
        <taxon>Rubrobacter</taxon>
    </lineage>
</organism>
<dbReference type="KEGG" id="rxy:Rxyl_0536"/>
<evidence type="ECO:0000313" key="6">
    <source>
        <dbReference type="Proteomes" id="UP000006637"/>
    </source>
</evidence>
<feature type="compositionally biased region" description="Basic and acidic residues" evidence="3">
    <location>
        <begin position="544"/>
        <end position="558"/>
    </location>
</feature>
<dbReference type="InterPro" id="IPR052172">
    <property type="entry name" value="UxaA_altronate/galactarate_dh"/>
</dbReference>
<dbReference type="InterPro" id="IPR048332">
    <property type="entry name" value="GD_AH_C"/>
</dbReference>
<dbReference type="Pfam" id="PF20629">
    <property type="entry name" value="GD_AH_C"/>
    <property type="match status" value="1"/>
</dbReference>
<keyword evidence="6" id="KW-1185">Reference proteome</keyword>
<dbReference type="InterPro" id="IPR007392">
    <property type="entry name" value="GD_AH_second"/>
</dbReference>
<evidence type="ECO:0000256" key="1">
    <source>
        <dbReference type="ARBA" id="ARBA00010986"/>
    </source>
</evidence>
<sequence length="895" mass="96138">MRERAADFEEVGRLPGPRDNVAIATRRLEAGTRVRCGGSSFSLSHAVLEGHRFAVSRIGEGEALLSWGLPFGWALREIRPGEYVCNARILRVLRERRVDLDLPGEPNFRDDPLRPYVLDERNFGPGEQVPRHERPGTFMGYGRGAARGAGTRNHIVVLGLTSRTGPYARALERRLAGLAAGVPGLDGIVAVAHTEGGEDRPPNNLGLLLRTLAGFMVHPNAGAVLAVDDGRGALTGGALRRYMKERGYPLREVPHRFMTLRGSFAGELRRGERAVRGWLGEAGSARRSPQPLSRLRLALQCGGSDAFSGVSANPLVAWVARELLRHGGSANLAETDELIGAERYVLENVRDLATARRFLQTVERFRELVGRHGHTAEGNPSGGNNYRGLYNIAIKSIGAARKKDPGVRLDYVIPYAGRMDAPGYYFMDSPGNDLESVAGQVASGANVIFFTTGNGSITNFPFVPTIKVVSTTGRYRLLADEMDVNAGAYLDGTPMEELGRDAFDLAVRVASGERTAGERAGHSQVSIWRNWRQTSRPSPAALREPPEPDGRPLPLGEREEAGGFSFEGVRKGEGYAADRVGLIMPTSLCAGQIALIIAGRLNGLGVGEGKLSRFVALPHTEGCGVSGGHSERLYARTVLGYLSHPSVGAALLLEHGCEKTHNDYFRARLAERGLDPGDFGWASIQLDGGIERVVRRVEGWFGEALEGMGEMEREPAGPEHLRVGLHAEGPLPEGTAGALAQLALRVAASGGTVVIPERSPALEGLRGRVPLRATLAYGQRPAAPGLHVMEAPTGDWMEIATGLGAAGVEVMLAHVAGRPLRAHRLVPLLQASSDAETLYRCGEDLDVALRGEPSGWRAALERAVLEAASGRRFPRLARQGYAGFQLARGPLGVSM</sequence>
<dbReference type="PhylomeDB" id="Q1AYL8"/>
<dbReference type="RefSeq" id="WP_011563528.1">
    <property type="nucleotide sequence ID" value="NC_008148.1"/>
</dbReference>
<reference evidence="5 6" key="1">
    <citation type="submission" date="2006-06" db="EMBL/GenBank/DDBJ databases">
        <title>Complete sequence of Rubrobacter xylanophilus DSM 9941.</title>
        <authorList>
            <consortium name="US DOE Joint Genome Institute"/>
            <person name="Copeland A."/>
            <person name="Lucas S."/>
            <person name="Lapidus A."/>
            <person name="Barry K."/>
            <person name="Detter J.C."/>
            <person name="Glavina del Rio T."/>
            <person name="Hammon N."/>
            <person name="Israni S."/>
            <person name="Dalin E."/>
            <person name="Tice H."/>
            <person name="Pitluck S."/>
            <person name="Munk A.C."/>
            <person name="Brettin T."/>
            <person name="Bruce D."/>
            <person name="Han C."/>
            <person name="Tapia R."/>
            <person name="Gilna P."/>
            <person name="Schmutz J."/>
            <person name="Larimer F."/>
            <person name="Land M."/>
            <person name="Hauser L."/>
            <person name="Kyrpides N."/>
            <person name="Lykidis A."/>
            <person name="da Costa M.S."/>
            <person name="Rainey F.A."/>
            <person name="Empadinhas N."/>
            <person name="Jolivet E."/>
            <person name="Battista J.R."/>
            <person name="Richardson P."/>
        </authorList>
    </citation>
    <scope>NUCLEOTIDE SEQUENCE [LARGE SCALE GENOMIC DNA]</scope>
    <source>
        <strain evidence="6">DSM 9941 / NBRC 16129 / PRD-1</strain>
    </source>
</reference>
<dbReference type="SMART" id="SM00858">
    <property type="entry name" value="SAF"/>
    <property type="match status" value="1"/>
</dbReference>
<dbReference type="Pfam" id="PF04295">
    <property type="entry name" value="GD_AH_second"/>
    <property type="match status" value="2"/>
</dbReference>
<dbReference type="GO" id="GO:0016829">
    <property type="term" value="F:lyase activity"/>
    <property type="evidence" value="ECO:0007669"/>
    <property type="project" value="UniProtKB-KW"/>
</dbReference>
<dbReference type="EMBL" id="CP000386">
    <property type="protein sequence ID" value="ABG03510.1"/>
    <property type="molecule type" value="Genomic_DNA"/>
</dbReference>
<evidence type="ECO:0000256" key="3">
    <source>
        <dbReference type="SAM" id="MobiDB-lite"/>
    </source>
</evidence>
<dbReference type="InterPro" id="IPR013974">
    <property type="entry name" value="SAF"/>
</dbReference>
<proteinExistence type="inferred from homology"/>
<feature type="domain" description="SAF" evidence="4">
    <location>
        <begin position="19"/>
        <end position="90"/>
    </location>
</feature>
<dbReference type="STRING" id="266117.Rxyl_0536"/>
<keyword evidence="5" id="KW-0378">Hydrolase</keyword>
<evidence type="ECO:0000256" key="2">
    <source>
        <dbReference type="ARBA" id="ARBA00023239"/>
    </source>
</evidence>
<gene>
    <name evidence="5" type="ordered locus">Rxyl_0536</name>
</gene>
<dbReference type="HOGENOM" id="CLU_316115_0_0_11"/>
<dbReference type="PANTHER" id="PTHR30536:SF5">
    <property type="entry name" value="ALTRONATE DEHYDRATASE"/>
    <property type="match status" value="1"/>
</dbReference>
<dbReference type="OrthoDB" id="9804574at2"/>
<feature type="region of interest" description="Disordered" evidence="3">
    <location>
        <begin position="516"/>
        <end position="558"/>
    </location>
</feature>
<comment type="similarity">
    <text evidence="1">Belongs to the UxaA family.</text>
</comment>